<sequence length="241" mass="28003">MSFKGLDRKGTWYDISKVTPPSAVALRTRPAKIGSRAKSPDENESQWGAKPSMMEIGRTRDLVLLMILMHCWDEEARQWEECRWWMKQCVGSTVDWGGKLAAAITGRVMKCSPISIRRQFILFSFVFSASFGFFMVSPRFDLFSLHEMILLDFPLIATGSAPIFCTNIAKGTWYDSAIGILTREECKPYHNTWREIPLNQRIQVFERLLDWFDIDYTYENGVYLDLNVIWYDIRSLDVLLQ</sequence>
<dbReference type="Proteomes" id="UP000653305">
    <property type="component" value="Unassembled WGS sequence"/>
</dbReference>
<name>A0A830CTA3_9LAMI</name>
<dbReference type="OrthoDB" id="1724076at2759"/>
<evidence type="ECO:0000313" key="3">
    <source>
        <dbReference type="EMBL" id="GFP99394.1"/>
    </source>
</evidence>
<dbReference type="EMBL" id="BMAC01000571">
    <property type="protein sequence ID" value="GFP99394.1"/>
    <property type="molecule type" value="Genomic_DNA"/>
</dbReference>
<evidence type="ECO:0000256" key="1">
    <source>
        <dbReference type="SAM" id="MobiDB-lite"/>
    </source>
</evidence>
<dbReference type="AlphaFoldDB" id="A0A830CTA3"/>
<keyword evidence="4" id="KW-1185">Reference proteome</keyword>
<gene>
    <name evidence="3" type="ORF">PHJA_002083500</name>
</gene>
<keyword evidence="2" id="KW-0812">Transmembrane</keyword>
<feature type="region of interest" description="Disordered" evidence="1">
    <location>
        <begin position="28"/>
        <end position="50"/>
    </location>
</feature>
<reference evidence="3" key="1">
    <citation type="submission" date="2020-07" db="EMBL/GenBank/DDBJ databases">
        <title>Ethylene signaling mediates host invasion by parasitic plants.</title>
        <authorList>
            <person name="Yoshida S."/>
        </authorList>
    </citation>
    <scope>NUCLEOTIDE SEQUENCE</scope>
    <source>
        <strain evidence="3">Okayama</strain>
    </source>
</reference>
<keyword evidence="2" id="KW-1133">Transmembrane helix</keyword>
<comment type="caution">
    <text evidence="3">The sequence shown here is derived from an EMBL/GenBank/DDBJ whole genome shotgun (WGS) entry which is preliminary data.</text>
</comment>
<evidence type="ECO:0000256" key="2">
    <source>
        <dbReference type="SAM" id="Phobius"/>
    </source>
</evidence>
<feature type="transmembrane region" description="Helical" evidence="2">
    <location>
        <begin position="120"/>
        <end position="137"/>
    </location>
</feature>
<accession>A0A830CTA3</accession>
<proteinExistence type="predicted"/>
<organism evidence="3 4">
    <name type="scientific">Phtheirospermum japonicum</name>
    <dbReference type="NCBI Taxonomy" id="374723"/>
    <lineage>
        <taxon>Eukaryota</taxon>
        <taxon>Viridiplantae</taxon>
        <taxon>Streptophyta</taxon>
        <taxon>Embryophyta</taxon>
        <taxon>Tracheophyta</taxon>
        <taxon>Spermatophyta</taxon>
        <taxon>Magnoliopsida</taxon>
        <taxon>eudicotyledons</taxon>
        <taxon>Gunneridae</taxon>
        <taxon>Pentapetalae</taxon>
        <taxon>asterids</taxon>
        <taxon>lamiids</taxon>
        <taxon>Lamiales</taxon>
        <taxon>Orobanchaceae</taxon>
        <taxon>Orobanchaceae incertae sedis</taxon>
        <taxon>Phtheirospermum</taxon>
    </lineage>
</organism>
<keyword evidence="2" id="KW-0472">Membrane</keyword>
<evidence type="ECO:0000313" key="4">
    <source>
        <dbReference type="Proteomes" id="UP000653305"/>
    </source>
</evidence>
<protein>
    <submittedName>
        <fullName evidence="3">Uncharacterized protein</fullName>
    </submittedName>
</protein>